<comment type="caution">
    <text evidence="3">The sequence shown here is derived from an EMBL/GenBank/DDBJ whole genome shotgun (WGS) entry which is preliminary data.</text>
</comment>
<feature type="domain" description="Rhodanese" evidence="2">
    <location>
        <begin position="36"/>
        <end position="141"/>
    </location>
</feature>
<evidence type="ECO:0000313" key="4">
    <source>
        <dbReference type="Proteomes" id="UP000641803"/>
    </source>
</evidence>
<feature type="region of interest" description="Disordered" evidence="1">
    <location>
        <begin position="1"/>
        <end position="21"/>
    </location>
</feature>
<accession>A0ABR8RRK7</accession>
<dbReference type="InterPro" id="IPR044240">
    <property type="entry name" value="STR4-like"/>
</dbReference>
<evidence type="ECO:0000313" key="3">
    <source>
        <dbReference type="EMBL" id="MBD7950062.1"/>
    </source>
</evidence>
<evidence type="ECO:0000259" key="2">
    <source>
        <dbReference type="PROSITE" id="PS50206"/>
    </source>
</evidence>
<dbReference type="Gene3D" id="3.40.250.10">
    <property type="entry name" value="Rhodanese-like domain"/>
    <property type="match status" value="1"/>
</dbReference>
<dbReference type="PROSITE" id="PS50206">
    <property type="entry name" value="RHODANESE_3"/>
    <property type="match status" value="1"/>
</dbReference>
<dbReference type="SUPFAM" id="SSF52821">
    <property type="entry name" value="Rhodanese/Cell cycle control phosphatase"/>
    <property type="match status" value="1"/>
</dbReference>
<dbReference type="PANTHER" id="PTHR47377:SF1">
    <property type="entry name" value="RHODANESE-LIKE DOMAIN-CONTAINING PROTEIN 4, CHLOROPLASTIC"/>
    <property type="match status" value="1"/>
</dbReference>
<dbReference type="EMBL" id="JACSQQ010000008">
    <property type="protein sequence ID" value="MBD7950062.1"/>
    <property type="molecule type" value="Genomic_DNA"/>
</dbReference>
<dbReference type="Proteomes" id="UP000641803">
    <property type="component" value="Unassembled WGS sequence"/>
</dbReference>
<gene>
    <name evidence="3" type="ORF">H9652_06560</name>
</gene>
<organism evidence="3 4">
    <name type="scientific">Oerskovia rustica</name>
    <dbReference type="NCBI Taxonomy" id="2762237"/>
    <lineage>
        <taxon>Bacteria</taxon>
        <taxon>Bacillati</taxon>
        <taxon>Actinomycetota</taxon>
        <taxon>Actinomycetes</taxon>
        <taxon>Micrococcales</taxon>
        <taxon>Cellulomonadaceae</taxon>
        <taxon>Oerskovia</taxon>
    </lineage>
</organism>
<dbReference type="RefSeq" id="WP_191795536.1">
    <property type="nucleotide sequence ID" value="NZ_JACSQQ010000008.1"/>
</dbReference>
<protein>
    <submittedName>
        <fullName evidence="3">Rhodanese-like domain-containing protein</fullName>
    </submittedName>
</protein>
<proteinExistence type="predicted"/>
<sequence length="154" mass="15924">MSAPDRATAAPVPDARPADGYAGDITPQQAWALLQSDPSAVLVDVRTDAEWRFVGIPDLASTGREPVLTQWVDVTGRPNAAFVAELTAAGLSPERPVVFLCRSGARSIGAAKAATAAGLGPAYNVLEGFEGALDDAGHRGSDGWRAAGLPWTQS</sequence>
<dbReference type="PANTHER" id="PTHR47377">
    <property type="entry name" value="RHODANESE-LIKE DOMAIN-CONTAINING PROTEIN 4, CHLOROPLASTIC"/>
    <property type="match status" value="1"/>
</dbReference>
<reference evidence="3 4" key="1">
    <citation type="submission" date="2020-08" db="EMBL/GenBank/DDBJ databases">
        <title>A Genomic Blueprint of the Chicken Gut Microbiome.</title>
        <authorList>
            <person name="Gilroy R."/>
            <person name="Ravi A."/>
            <person name="Getino M."/>
            <person name="Pursley I."/>
            <person name="Horton D.L."/>
            <person name="Alikhan N.-F."/>
            <person name="Baker D."/>
            <person name="Gharbi K."/>
            <person name="Hall N."/>
            <person name="Watson M."/>
            <person name="Adriaenssens E.M."/>
            <person name="Foster-Nyarko E."/>
            <person name="Jarju S."/>
            <person name="Secka A."/>
            <person name="Antonio M."/>
            <person name="Oren A."/>
            <person name="Chaudhuri R."/>
            <person name="La Ragione R.M."/>
            <person name="Hildebrand F."/>
            <person name="Pallen M.J."/>
        </authorList>
    </citation>
    <scope>NUCLEOTIDE SEQUENCE [LARGE SCALE GENOMIC DNA]</scope>
    <source>
        <strain evidence="3 4">Sa4CUA1</strain>
    </source>
</reference>
<dbReference type="SMART" id="SM00450">
    <property type="entry name" value="RHOD"/>
    <property type="match status" value="1"/>
</dbReference>
<dbReference type="InterPro" id="IPR036873">
    <property type="entry name" value="Rhodanese-like_dom_sf"/>
</dbReference>
<name>A0ABR8RRK7_9CELL</name>
<evidence type="ECO:0000256" key="1">
    <source>
        <dbReference type="SAM" id="MobiDB-lite"/>
    </source>
</evidence>
<dbReference type="InterPro" id="IPR001763">
    <property type="entry name" value="Rhodanese-like_dom"/>
</dbReference>
<keyword evidence="4" id="KW-1185">Reference proteome</keyword>
<dbReference type="Pfam" id="PF00581">
    <property type="entry name" value="Rhodanese"/>
    <property type="match status" value="1"/>
</dbReference>